<evidence type="ECO:0000313" key="10">
    <source>
        <dbReference type="EMBL" id="ADY41402.1"/>
    </source>
</evidence>
<keyword evidence="4" id="KW-0677">Repeat</keyword>
<dbReference type="FunFam" id="2.10.110.10:FF:000005">
    <property type="entry name" value="Testin isoform 1"/>
    <property type="match status" value="1"/>
</dbReference>
<sequence length="453" mass="52113">MSSRVDTTPCAHINPNIFQLEKKPKHVLCHEFGAGSPCLKCDCSGLDLHFWRKICKVCSCRMDDHDIIMPEMDHGKVIVGRLFDFIPAFEQKLNLSSRSTTSSLPRSSPSSLTQSASRIAKKAIPNLLFNVRMEDDVEKEKAVTEYTWVPTGDRVLVSKYFDALPENERPIAGTQGAVDRRRKLQYQLPHHDTDITAAKSIVSDADREQHSRFLATLKEKVVGVGQLIEWNDENRVDTTSTCGATTGIARDDSTVGANESFSNYGRCEACRKKMKRGEVAIVTDHGRPDEVWHPNCFRCHTCDQRLVDMLYFYKDGCYYCGRHFGDLMYPRCSGCDELIFSKEYTYAEDKNWHFDHFCCFGCDMQLGGHRYMMRDEQPYCFGCYMSKFARTCHSCGTKIAPDQQRISFKHLHWHALERCFQCKNCGMVMLNKKFIMKNEEVFCSVECKKEYFK</sequence>
<evidence type="ECO:0000256" key="6">
    <source>
        <dbReference type="ARBA" id="ARBA00023038"/>
    </source>
</evidence>
<dbReference type="Gene3D" id="2.10.110.10">
    <property type="entry name" value="Cysteine Rich Protein"/>
    <property type="match status" value="3"/>
</dbReference>
<feature type="domain" description="LIM zinc-binding" evidence="8">
    <location>
        <begin position="330"/>
        <end position="390"/>
    </location>
</feature>
<dbReference type="PANTHER" id="PTHR24211">
    <property type="entry name" value="LIM DOMAIN-CONTAINING PROTEIN"/>
    <property type="match status" value="1"/>
</dbReference>
<dbReference type="PROSITE" id="PS00478">
    <property type="entry name" value="LIM_DOMAIN_1"/>
    <property type="match status" value="1"/>
</dbReference>
<dbReference type="CDD" id="cd09829">
    <property type="entry name" value="PET_testin"/>
    <property type="match status" value="1"/>
</dbReference>
<dbReference type="SUPFAM" id="SSF57716">
    <property type="entry name" value="Glucocorticoid receptor-like (DNA-binding domain)"/>
    <property type="match status" value="2"/>
</dbReference>
<dbReference type="PANTHER" id="PTHR24211:SF22">
    <property type="entry name" value="TESTIN"/>
    <property type="match status" value="1"/>
</dbReference>
<evidence type="ECO:0000256" key="7">
    <source>
        <dbReference type="PROSITE-ProRule" id="PRU00125"/>
    </source>
</evidence>
<evidence type="ECO:0000259" key="9">
    <source>
        <dbReference type="PROSITE" id="PS51303"/>
    </source>
</evidence>
<evidence type="ECO:0000256" key="2">
    <source>
        <dbReference type="ARBA" id="ARBA00022490"/>
    </source>
</evidence>
<feature type="domain" description="LIM zinc-binding" evidence="8">
    <location>
        <begin position="265"/>
        <end position="329"/>
    </location>
</feature>
<dbReference type="PROSITE" id="PS50023">
    <property type="entry name" value="LIM_DOMAIN_2"/>
    <property type="match status" value="2"/>
</dbReference>
<dbReference type="Pfam" id="PF06297">
    <property type="entry name" value="PET"/>
    <property type="match status" value="1"/>
</dbReference>
<proteinExistence type="evidence at transcript level"/>
<organism evidence="10">
    <name type="scientific">Ascaris suum</name>
    <name type="common">Pig roundworm</name>
    <name type="synonym">Ascaris lumbricoides</name>
    <dbReference type="NCBI Taxonomy" id="6253"/>
    <lineage>
        <taxon>Eukaryota</taxon>
        <taxon>Metazoa</taxon>
        <taxon>Ecdysozoa</taxon>
        <taxon>Nematoda</taxon>
        <taxon>Chromadorea</taxon>
        <taxon>Rhabditida</taxon>
        <taxon>Spirurina</taxon>
        <taxon>Ascaridomorpha</taxon>
        <taxon>Ascaridoidea</taxon>
        <taxon>Ascarididae</taxon>
        <taxon>Ascaris</taxon>
    </lineage>
</organism>
<comment type="subcellular location">
    <subcellularLocation>
        <location evidence="1">Cytoplasm</location>
    </subcellularLocation>
</comment>
<keyword evidence="5 7" id="KW-0862">Zinc</keyword>
<dbReference type="InterPro" id="IPR033724">
    <property type="entry name" value="PET_testin"/>
</dbReference>
<dbReference type="Pfam" id="PF00412">
    <property type="entry name" value="LIM"/>
    <property type="match status" value="3"/>
</dbReference>
<dbReference type="GO" id="GO:0008270">
    <property type="term" value="F:zinc ion binding"/>
    <property type="evidence" value="ECO:0007669"/>
    <property type="project" value="InterPro"/>
</dbReference>
<keyword evidence="2" id="KW-0963">Cytoplasm</keyword>
<evidence type="ECO:0000256" key="5">
    <source>
        <dbReference type="ARBA" id="ARBA00022833"/>
    </source>
</evidence>
<dbReference type="InterPro" id="IPR047120">
    <property type="entry name" value="Pk/Esn/Tes"/>
</dbReference>
<dbReference type="AlphaFoldDB" id="F1KU48"/>
<feature type="domain" description="PET" evidence="9">
    <location>
        <begin position="127"/>
        <end position="235"/>
    </location>
</feature>
<dbReference type="CDD" id="cd09341">
    <property type="entry name" value="LIM2_Testin_like"/>
    <property type="match status" value="1"/>
</dbReference>
<evidence type="ECO:0000259" key="8">
    <source>
        <dbReference type="PROSITE" id="PS50023"/>
    </source>
</evidence>
<name>F1KU48_ASCSU</name>
<protein>
    <submittedName>
        <fullName evidence="10">Testin</fullName>
    </submittedName>
</protein>
<dbReference type="InterPro" id="IPR010442">
    <property type="entry name" value="PET_domain"/>
</dbReference>
<evidence type="ECO:0000256" key="3">
    <source>
        <dbReference type="ARBA" id="ARBA00022723"/>
    </source>
</evidence>
<evidence type="ECO:0000256" key="4">
    <source>
        <dbReference type="ARBA" id="ARBA00022737"/>
    </source>
</evidence>
<accession>F1KU48</accession>
<keyword evidence="3 7" id="KW-0479">Metal-binding</keyword>
<reference evidence="10" key="1">
    <citation type="journal article" date="2011" name="Genome Res.">
        <title>Deep small RNA sequencing from the nematode Ascaris reveals conservation, functional diversification, and novel developmental profiles.</title>
        <authorList>
            <person name="Wang J."/>
            <person name="Czech B."/>
            <person name="Crunk A."/>
            <person name="Wallace A."/>
            <person name="Mitreva M."/>
            <person name="Hannon G.J."/>
            <person name="Davis R.E."/>
        </authorList>
    </citation>
    <scope>NUCLEOTIDE SEQUENCE</scope>
</reference>
<dbReference type="SMART" id="SM00132">
    <property type="entry name" value="LIM"/>
    <property type="match status" value="3"/>
</dbReference>
<dbReference type="GO" id="GO:0005737">
    <property type="term" value="C:cytoplasm"/>
    <property type="evidence" value="ECO:0007669"/>
    <property type="project" value="UniProtKB-SubCell"/>
</dbReference>
<dbReference type="EMBL" id="JI165910">
    <property type="protein sequence ID" value="ADY41402.1"/>
    <property type="molecule type" value="mRNA"/>
</dbReference>
<dbReference type="InterPro" id="IPR001781">
    <property type="entry name" value="Znf_LIM"/>
</dbReference>
<dbReference type="CDD" id="cd09340">
    <property type="entry name" value="LIM1_Testin_like"/>
    <property type="match status" value="1"/>
</dbReference>
<evidence type="ECO:0000256" key="1">
    <source>
        <dbReference type="ARBA" id="ARBA00004496"/>
    </source>
</evidence>
<keyword evidence="6 7" id="KW-0440">LIM domain</keyword>
<dbReference type="PROSITE" id="PS51303">
    <property type="entry name" value="PET"/>
    <property type="match status" value="1"/>
</dbReference>